<gene>
    <name evidence="3" type="ORF">OCTVUL_1B018185</name>
</gene>
<proteinExistence type="predicted"/>
<keyword evidence="4" id="KW-1185">Reference proteome</keyword>
<dbReference type="AlphaFoldDB" id="A0AA36AXP2"/>
<keyword evidence="2" id="KW-0812">Transmembrane</keyword>
<evidence type="ECO:0000313" key="4">
    <source>
        <dbReference type="Proteomes" id="UP001162480"/>
    </source>
</evidence>
<evidence type="ECO:0000313" key="3">
    <source>
        <dbReference type="EMBL" id="CAI9724201.1"/>
    </source>
</evidence>
<keyword evidence="2" id="KW-1133">Transmembrane helix</keyword>
<feature type="compositionally biased region" description="Basic and acidic residues" evidence="1">
    <location>
        <begin position="66"/>
        <end position="75"/>
    </location>
</feature>
<sequence>MTYLLSLYNFIGLNGVFDILSCIQFGFDIFHKSFNKLPEIKLNEENLIFLYEKLDKNNSNNGKSSQDLHDFLLSV</sequence>
<protein>
    <submittedName>
        <fullName evidence="3">Uncharacterized protein</fullName>
    </submittedName>
</protein>
<accession>A0AA36AXP2</accession>
<keyword evidence="2" id="KW-0472">Membrane</keyword>
<reference evidence="3" key="1">
    <citation type="submission" date="2023-08" db="EMBL/GenBank/DDBJ databases">
        <authorList>
            <person name="Alioto T."/>
            <person name="Alioto T."/>
            <person name="Gomez Garrido J."/>
        </authorList>
    </citation>
    <scope>NUCLEOTIDE SEQUENCE</scope>
</reference>
<name>A0AA36AXP2_OCTVU</name>
<evidence type="ECO:0000256" key="1">
    <source>
        <dbReference type="SAM" id="MobiDB-lite"/>
    </source>
</evidence>
<evidence type="ECO:0000256" key="2">
    <source>
        <dbReference type="SAM" id="Phobius"/>
    </source>
</evidence>
<dbReference type="Proteomes" id="UP001162480">
    <property type="component" value="Chromosome 6"/>
</dbReference>
<feature type="region of interest" description="Disordered" evidence="1">
    <location>
        <begin position="56"/>
        <end position="75"/>
    </location>
</feature>
<feature type="transmembrane region" description="Helical" evidence="2">
    <location>
        <begin position="6"/>
        <end position="27"/>
    </location>
</feature>
<organism evidence="3 4">
    <name type="scientific">Octopus vulgaris</name>
    <name type="common">Common octopus</name>
    <dbReference type="NCBI Taxonomy" id="6645"/>
    <lineage>
        <taxon>Eukaryota</taxon>
        <taxon>Metazoa</taxon>
        <taxon>Spiralia</taxon>
        <taxon>Lophotrochozoa</taxon>
        <taxon>Mollusca</taxon>
        <taxon>Cephalopoda</taxon>
        <taxon>Coleoidea</taxon>
        <taxon>Octopodiformes</taxon>
        <taxon>Octopoda</taxon>
        <taxon>Incirrata</taxon>
        <taxon>Octopodidae</taxon>
        <taxon>Octopus</taxon>
    </lineage>
</organism>
<dbReference type="EMBL" id="OX597819">
    <property type="protein sequence ID" value="CAI9724201.1"/>
    <property type="molecule type" value="Genomic_DNA"/>
</dbReference>